<dbReference type="Proteomes" id="UP000177870">
    <property type="component" value="Chromosome"/>
</dbReference>
<evidence type="ECO:0000313" key="1">
    <source>
        <dbReference type="EMBL" id="AOX00240.1"/>
    </source>
</evidence>
<gene>
    <name evidence="1" type="ORF">BJP34_12960</name>
</gene>
<reference evidence="2" key="1">
    <citation type="submission" date="2016-10" db="EMBL/GenBank/DDBJ databases">
        <title>Comparative genomics uncovers the prolific and rare metabolic potential of the cyanobacterial genus Moorea.</title>
        <authorList>
            <person name="Leao T."/>
            <person name="Castelao G."/>
            <person name="Korobeynikov A."/>
            <person name="Monroe E.A."/>
            <person name="Podell S."/>
            <person name="Glukhov E."/>
            <person name="Allen E."/>
            <person name="Gerwick W.H."/>
            <person name="Gerwick L."/>
        </authorList>
    </citation>
    <scope>NUCLEOTIDE SEQUENCE [LARGE SCALE GENOMIC DNA]</scope>
    <source>
        <strain evidence="2">PAL-8-15-08-1</strain>
    </source>
</reference>
<dbReference type="AlphaFoldDB" id="A0A1D8TRH7"/>
<dbReference type="KEGG" id="mpro:BJP34_12960"/>
<accession>A0A1D8TRH7</accession>
<name>A0A1D8TRH7_9CYAN</name>
<proteinExistence type="predicted"/>
<sequence length="192" mass="20608">MDNGRSMQGKSFLGLLRIGSLAAFIVGSQEILNAQVPPHLVSSTWSGDYSLSINGQTYENIPISVQLDFSLTDVTGNWSTGTGISGSVAATFGDDWEWKVDSGLGKDGISTVDRPEITAPFNVPATVPTCLSNYKGTGTLAPNTREITFNYIGYHCDGSKTTGEGTLTLIEDVQSWYNQSIINELGLFLKSL</sequence>
<evidence type="ECO:0000313" key="2">
    <source>
        <dbReference type="Proteomes" id="UP000177870"/>
    </source>
</evidence>
<protein>
    <submittedName>
        <fullName evidence="1">Uncharacterized protein</fullName>
    </submittedName>
</protein>
<dbReference type="EMBL" id="CP017599">
    <property type="protein sequence ID" value="AOX00240.1"/>
    <property type="molecule type" value="Genomic_DNA"/>
</dbReference>
<organism evidence="1 2">
    <name type="scientific">Moorena producens PAL-8-15-08-1</name>
    <dbReference type="NCBI Taxonomy" id="1458985"/>
    <lineage>
        <taxon>Bacteria</taxon>
        <taxon>Bacillati</taxon>
        <taxon>Cyanobacteriota</taxon>
        <taxon>Cyanophyceae</taxon>
        <taxon>Coleofasciculales</taxon>
        <taxon>Coleofasciculaceae</taxon>
        <taxon>Moorena</taxon>
    </lineage>
</organism>